<dbReference type="EMBL" id="JACWMY010000001">
    <property type="protein sequence ID" value="MBD1362494.1"/>
    <property type="molecule type" value="Genomic_DNA"/>
</dbReference>
<dbReference type="Proteomes" id="UP000606600">
    <property type="component" value="Unassembled WGS sequence"/>
</dbReference>
<gene>
    <name evidence="1" type="ORF">IDJ77_01610</name>
</gene>
<comment type="caution">
    <text evidence="1">The sequence shown here is derived from an EMBL/GenBank/DDBJ whole genome shotgun (WGS) entry which is preliminary data.</text>
</comment>
<evidence type="ECO:0000313" key="1">
    <source>
        <dbReference type="EMBL" id="MBD1362494.1"/>
    </source>
</evidence>
<organism evidence="1 2">
    <name type="scientific">Mucilaginibacter pankratovii</name>
    <dbReference type="NCBI Taxonomy" id="2772110"/>
    <lineage>
        <taxon>Bacteria</taxon>
        <taxon>Pseudomonadati</taxon>
        <taxon>Bacteroidota</taxon>
        <taxon>Sphingobacteriia</taxon>
        <taxon>Sphingobacteriales</taxon>
        <taxon>Sphingobacteriaceae</taxon>
        <taxon>Mucilaginibacter</taxon>
    </lineage>
</organism>
<reference evidence="1 2" key="1">
    <citation type="submission" date="2020-09" db="EMBL/GenBank/DDBJ databases">
        <title>Novel species of Mucilaginibacter isolated from a glacier on the Tibetan Plateau.</title>
        <authorList>
            <person name="Liu Q."/>
            <person name="Xin Y.-H."/>
        </authorList>
    </citation>
    <scope>NUCLEOTIDE SEQUENCE [LARGE SCALE GENOMIC DNA]</scope>
    <source>
        <strain evidence="1 2">ZT4R22</strain>
    </source>
</reference>
<evidence type="ECO:0000313" key="2">
    <source>
        <dbReference type="Proteomes" id="UP000606600"/>
    </source>
</evidence>
<proteinExistence type="predicted"/>
<protein>
    <submittedName>
        <fullName evidence="1">Uncharacterized protein</fullName>
    </submittedName>
</protein>
<keyword evidence="2" id="KW-1185">Reference proteome</keyword>
<name>A0ABR7WM84_9SPHI</name>
<dbReference type="RefSeq" id="WP_191187174.1">
    <property type="nucleotide sequence ID" value="NZ_JACWMY010000001.1"/>
</dbReference>
<accession>A0ABR7WM84</accession>
<sequence>MISIVTICFGCATKHISSEAAEKLTEFTVPKCLPMKLDRTIIRDKEYKLLIPLGLQSVERTTSWFFKHQLMFKDSESVVILYLPEKLRRPAMRFNLSNEKFKQLIDEEDIKEELEDFQPLKSRRFGIRKIGEPAIYIIYLNVRPANIAAFNSAISSLSYN</sequence>